<keyword evidence="2" id="KW-0547">Nucleotide-binding</keyword>
<dbReference type="SUPFAM" id="SSF53067">
    <property type="entry name" value="Actin-like ATPase domain"/>
    <property type="match status" value="1"/>
</dbReference>
<dbReference type="Proteomes" id="UP001153365">
    <property type="component" value="Unassembled WGS sequence"/>
</dbReference>
<organism evidence="5 6">
    <name type="scientific">Phakopsora pachyrhizi</name>
    <name type="common">Asian soybean rust disease fungus</name>
    <dbReference type="NCBI Taxonomy" id="170000"/>
    <lineage>
        <taxon>Eukaryota</taxon>
        <taxon>Fungi</taxon>
        <taxon>Dikarya</taxon>
        <taxon>Basidiomycota</taxon>
        <taxon>Pucciniomycotina</taxon>
        <taxon>Pucciniomycetes</taxon>
        <taxon>Pucciniales</taxon>
        <taxon>Phakopsoraceae</taxon>
        <taxon>Phakopsora</taxon>
    </lineage>
</organism>
<reference evidence="5" key="1">
    <citation type="submission" date="2022-06" db="EMBL/GenBank/DDBJ databases">
        <authorList>
            <consortium name="SYNGENTA / RWTH Aachen University"/>
        </authorList>
    </citation>
    <scope>NUCLEOTIDE SEQUENCE</scope>
</reference>
<keyword evidence="4" id="KW-0732">Signal</keyword>
<keyword evidence="3" id="KW-0067">ATP-binding</keyword>
<comment type="similarity">
    <text evidence="1">Belongs to the heat shock protein 70 family.</text>
</comment>
<gene>
    <name evidence="5" type="ORF">PPACK8108_LOCUS23827</name>
</gene>
<dbReference type="FunFam" id="3.30.420.40:FF:000028">
    <property type="entry name" value="heat shock 70 kDa protein-like"/>
    <property type="match status" value="1"/>
</dbReference>
<proteinExistence type="inferred from homology"/>
<dbReference type="AlphaFoldDB" id="A0AAV0BT94"/>
<dbReference type="InterPro" id="IPR043129">
    <property type="entry name" value="ATPase_NBD"/>
</dbReference>
<name>A0AAV0BT94_PHAPC</name>
<evidence type="ECO:0000256" key="1">
    <source>
        <dbReference type="ARBA" id="ARBA00007381"/>
    </source>
</evidence>
<dbReference type="InterPro" id="IPR013126">
    <property type="entry name" value="Hsp_70_fam"/>
</dbReference>
<dbReference type="PANTHER" id="PTHR19375">
    <property type="entry name" value="HEAT SHOCK PROTEIN 70KDA"/>
    <property type="match status" value="1"/>
</dbReference>
<dbReference type="Pfam" id="PF00012">
    <property type="entry name" value="HSP70"/>
    <property type="match status" value="1"/>
</dbReference>
<evidence type="ECO:0000256" key="3">
    <source>
        <dbReference type="ARBA" id="ARBA00022840"/>
    </source>
</evidence>
<feature type="chain" id="PRO_5043628295" evidence="4">
    <location>
        <begin position="24"/>
        <end position="212"/>
    </location>
</feature>
<evidence type="ECO:0000313" key="6">
    <source>
        <dbReference type="Proteomes" id="UP001153365"/>
    </source>
</evidence>
<keyword evidence="6" id="KW-1185">Reference proteome</keyword>
<comment type="caution">
    <text evidence="5">The sequence shown here is derived from an EMBL/GenBank/DDBJ whole genome shotgun (WGS) entry which is preliminary data.</text>
</comment>
<sequence>MILRYFLLFSSIGILWKPFRVSTVDIYLALDRPVLVVTVPAYFNDSQQQATKDDGLFTGLNVLQIINEHTAAAIAYGHDKKTQEEHNVLIFDLGGRDFKVKATASDTHLVLTLTNTLTVREPAVVWSSGSSVYSFLQTSGFSSERYEAVAYGAALQAAILMGDTSKKTQDLLLLNATAPTKKGEIFLAYTNNQLGVLIQVYEGPGADAPISN</sequence>
<evidence type="ECO:0000256" key="2">
    <source>
        <dbReference type="ARBA" id="ARBA00022741"/>
    </source>
</evidence>
<dbReference type="EMBL" id="CALTRL010006016">
    <property type="protein sequence ID" value="CAH7688802.1"/>
    <property type="molecule type" value="Genomic_DNA"/>
</dbReference>
<feature type="signal peptide" evidence="4">
    <location>
        <begin position="1"/>
        <end position="23"/>
    </location>
</feature>
<dbReference type="Gene3D" id="3.30.420.40">
    <property type="match status" value="1"/>
</dbReference>
<accession>A0AAV0BT94</accession>
<dbReference type="GO" id="GO:0005524">
    <property type="term" value="F:ATP binding"/>
    <property type="evidence" value="ECO:0007669"/>
    <property type="project" value="UniProtKB-KW"/>
</dbReference>
<evidence type="ECO:0000313" key="5">
    <source>
        <dbReference type="EMBL" id="CAH7688802.1"/>
    </source>
</evidence>
<protein>
    <submittedName>
        <fullName evidence="5">Hsp70 protein-domain-containing protein</fullName>
    </submittedName>
</protein>
<dbReference type="GO" id="GO:0140662">
    <property type="term" value="F:ATP-dependent protein folding chaperone"/>
    <property type="evidence" value="ECO:0007669"/>
    <property type="project" value="InterPro"/>
</dbReference>
<evidence type="ECO:0000256" key="4">
    <source>
        <dbReference type="SAM" id="SignalP"/>
    </source>
</evidence>